<dbReference type="AlphaFoldDB" id="A0A1D7YN28"/>
<dbReference type="PANTHER" id="PTHR41252:SF1">
    <property type="entry name" value="BLR2505 PROTEIN"/>
    <property type="match status" value="1"/>
</dbReference>
<feature type="domain" description="SnoaL-like" evidence="1">
    <location>
        <begin position="4"/>
        <end position="112"/>
    </location>
</feature>
<evidence type="ECO:0000313" key="2">
    <source>
        <dbReference type="EMBL" id="AOR37005.1"/>
    </source>
</evidence>
<sequence length="127" mass="14146">MRLIRRAYRAFHARDVGALLQTLDPQVEWVHPDGMAGYGLGGTKRGHAGVREFLARVPTVLGGMRLEPREFVAAGDRVAVFGVREVTSVRGTSATLSFVHSWVLRDGLAVRMEDIFDTVEFHRLIES</sequence>
<dbReference type="InterPro" id="IPR032710">
    <property type="entry name" value="NTF2-like_dom_sf"/>
</dbReference>
<dbReference type="Gene3D" id="3.10.450.50">
    <property type="match status" value="1"/>
</dbReference>
<proteinExistence type="predicted"/>
<protein>
    <submittedName>
        <fullName evidence="2">DUF4440 domain-containing protein</fullName>
    </submittedName>
</protein>
<accession>A0A1D7YN28</accession>
<dbReference type="EMBL" id="CP017248">
    <property type="protein sequence ID" value="AOR37005.1"/>
    <property type="molecule type" value="Genomic_DNA"/>
</dbReference>
<keyword evidence="3" id="KW-1185">Reference proteome</keyword>
<evidence type="ECO:0000313" key="3">
    <source>
        <dbReference type="Proteomes" id="UP000094960"/>
    </source>
</evidence>
<dbReference type="PANTHER" id="PTHR41252">
    <property type="entry name" value="BLR2505 PROTEIN"/>
    <property type="match status" value="1"/>
</dbReference>
<dbReference type="Proteomes" id="UP000094960">
    <property type="component" value="Chromosome"/>
</dbReference>
<dbReference type="Pfam" id="PF12680">
    <property type="entry name" value="SnoaL_2"/>
    <property type="match status" value="1"/>
</dbReference>
<dbReference type="SUPFAM" id="SSF54427">
    <property type="entry name" value="NTF2-like"/>
    <property type="match status" value="1"/>
</dbReference>
<organism evidence="2 3">
    <name type="scientific">Streptomyces fodineus</name>
    <dbReference type="NCBI Taxonomy" id="1904616"/>
    <lineage>
        <taxon>Bacteria</taxon>
        <taxon>Bacillati</taxon>
        <taxon>Actinomycetota</taxon>
        <taxon>Actinomycetes</taxon>
        <taxon>Kitasatosporales</taxon>
        <taxon>Streptomycetaceae</taxon>
        <taxon>Streptomyces</taxon>
    </lineage>
</organism>
<evidence type="ECO:0000259" key="1">
    <source>
        <dbReference type="Pfam" id="PF12680"/>
    </source>
</evidence>
<name>A0A1D7YN28_9ACTN</name>
<dbReference type="InterPro" id="IPR037401">
    <property type="entry name" value="SnoaL-like"/>
</dbReference>
<gene>
    <name evidence="2" type="ORF">BFF78_09870</name>
</gene>
<reference evidence="3" key="1">
    <citation type="submission" date="2016-09" db="EMBL/GenBank/DDBJ databases">
        <title>Streptomyces puniciscabiei strain:TW1S1 Genome sequencing and assembly.</title>
        <authorList>
            <person name="Kim M.-K."/>
            <person name="Kim S.B."/>
        </authorList>
    </citation>
    <scope>NUCLEOTIDE SEQUENCE [LARGE SCALE GENOMIC DNA]</scope>
    <source>
        <strain evidence="3">TW1S1</strain>
    </source>
</reference>
<dbReference type="KEGG" id="spun:BFF78_09870"/>